<name>A0A1Y2AQB8_9TREE</name>
<keyword evidence="2" id="KW-0732">Signal</keyword>
<evidence type="ECO:0000256" key="1">
    <source>
        <dbReference type="SAM" id="MobiDB-lite"/>
    </source>
</evidence>
<keyword evidence="4" id="KW-1185">Reference proteome</keyword>
<accession>A0A1Y2AQB8</accession>
<feature type="chain" id="PRO_5012598529" evidence="2">
    <location>
        <begin position="25"/>
        <end position="111"/>
    </location>
</feature>
<dbReference type="InParanoid" id="A0A1Y2AQB8"/>
<dbReference type="AlphaFoldDB" id="A0A1Y2AQB8"/>
<evidence type="ECO:0000313" key="3">
    <source>
        <dbReference type="EMBL" id="ORY24686.1"/>
    </source>
</evidence>
<feature type="region of interest" description="Disordered" evidence="1">
    <location>
        <begin position="77"/>
        <end position="111"/>
    </location>
</feature>
<feature type="compositionally biased region" description="Acidic residues" evidence="1">
    <location>
        <begin position="77"/>
        <end position="93"/>
    </location>
</feature>
<dbReference type="Proteomes" id="UP000193986">
    <property type="component" value="Unassembled WGS sequence"/>
</dbReference>
<sequence length="111" mass="12031">MQLPLQVQLQLFVVLALLTRSALAMPILDASDPTKLAVQRRSHDDVNLDVETRGCAFGPGCGSYPWRLAEIDVNLDTEDTPIVESESAPDDESQLGTSSGGNPFKKMSVDE</sequence>
<gene>
    <name evidence="3" type="ORF">BCR39DRAFT_317975</name>
</gene>
<comment type="caution">
    <text evidence="3">The sequence shown here is derived from an EMBL/GenBank/DDBJ whole genome shotgun (WGS) entry which is preliminary data.</text>
</comment>
<protein>
    <submittedName>
        <fullName evidence="3">Uncharacterized protein</fullName>
    </submittedName>
</protein>
<reference evidence="3 4" key="1">
    <citation type="submission" date="2016-07" db="EMBL/GenBank/DDBJ databases">
        <title>Pervasive Adenine N6-methylation of Active Genes in Fungi.</title>
        <authorList>
            <consortium name="DOE Joint Genome Institute"/>
            <person name="Mondo S.J."/>
            <person name="Dannebaum R.O."/>
            <person name="Kuo R.C."/>
            <person name="Labutti K."/>
            <person name="Haridas S."/>
            <person name="Kuo A."/>
            <person name="Salamov A."/>
            <person name="Ahrendt S.R."/>
            <person name="Lipzen A."/>
            <person name="Sullivan W."/>
            <person name="Andreopoulos W.B."/>
            <person name="Clum A."/>
            <person name="Lindquist E."/>
            <person name="Daum C."/>
            <person name="Ramamoorthy G.K."/>
            <person name="Gryganskyi A."/>
            <person name="Culley D."/>
            <person name="Magnuson J.K."/>
            <person name="James T.Y."/>
            <person name="O'Malley M.A."/>
            <person name="Stajich J.E."/>
            <person name="Spatafora J.W."/>
            <person name="Visel A."/>
            <person name="Grigoriev I.V."/>
        </authorList>
    </citation>
    <scope>NUCLEOTIDE SEQUENCE [LARGE SCALE GENOMIC DNA]</scope>
    <source>
        <strain evidence="3 4">68-887.2</strain>
    </source>
</reference>
<feature type="signal peptide" evidence="2">
    <location>
        <begin position="1"/>
        <end position="24"/>
    </location>
</feature>
<proteinExistence type="predicted"/>
<evidence type="ECO:0000313" key="4">
    <source>
        <dbReference type="Proteomes" id="UP000193986"/>
    </source>
</evidence>
<evidence type="ECO:0000256" key="2">
    <source>
        <dbReference type="SAM" id="SignalP"/>
    </source>
</evidence>
<organism evidence="3 4">
    <name type="scientific">Naematelia encephala</name>
    <dbReference type="NCBI Taxonomy" id="71784"/>
    <lineage>
        <taxon>Eukaryota</taxon>
        <taxon>Fungi</taxon>
        <taxon>Dikarya</taxon>
        <taxon>Basidiomycota</taxon>
        <taxon>Agaricomycotina</taxon>
        <taxon>Tremellomycetes</taxon>
        <taxon>Tremellales</taxon>
        <taxon>Naemateliaceae</taxon>
        <taxon>Naematelia</taxon>
    </lineage>
</organism>
<dbReference type="EMBL" id="MCFC01000065">
    <property type="protein sequence ID" value="ORY24686.1"/>
    <property type="molecule type" value="Genomic_DNA"/>
</dbReference>